<comment type="caution">
    <text evidence="2">The sequence shown here is derived from an EMBL/GenBank/DDBJ whole genome shotgun (WGS) entry which is preliminary data.</text>
</comment>
<feature type="region of interest" description="Disordered" evidence="1">
    <location>
        <begin position="1"/>
        <end position="99"/>
    </location>
</feature>
<evidence type="ECO:0000313" key="2">
    <source>
        <dbReference type="EMBL" id="KAJ3583079.1"/>
    </source>
</evidence>
<organism evidence="2 3">
    <name type="scientific">Muraenolepis orangiensis</name>
    <name type="common">Patagonian moray cod</name>
    <dbReference type="NCBI Taxonomy" id="630683"/>
    <lineage>
        <taxon>Eukaryota</taxon>
        <taxon>Metazoa</taxon>
        <taxon>Chordata</taxon>
        <taxon>Craniata</taxon>
        <taxon>Vertebrata</taxon>
        <taxon>Euteleostomi</taxon>
        <taxon>Actinopterygii</taxon>
        <taxon>Neopterygii</taxon>
        <taxon>Teleostei</taxon>
        <taxon>Neoteleostei</taxon>
        <taxon>Acanthomorphata</taxon>
        <taxon>Zeiogadaria</taxon>
        <taxon>Gadariae</taxon>
        <taxon>Gadiformes</taxon>
        <taxon>Muraenolepidoidei</taxon>
        <taxon>Muraenolepididae</taxon>
        <taxon>Muraenolepis</taxon>
    </lineage>
</organism>
<dbReference type="AlphaFoldDB" id="A0A9Q0D745"/>
<feature type="compositionally biased region" description="Basic residues" evidence="1">
    <location>
        <begin position="51"/>
        <end position="60"/>
    </location>
</feature>
<keyword evidence="3" id="KW-1185">Reference proteome</keyword>
<dbReference type="EMBL" id="JANIIK010000559">
    <property type="protein sequence ID" value="KAJ3583079.1"/>
    <property type="molecule type" value="Genomic_DNA"/>
</dbReference>
<feature type="compositionally biased region" description="Basic and acidic residues" evidence="1">
    <location>
        <begin position="86"/>
        <end position="99"/>
    </location>
</feature>
<proteinExistence type="predicted"/>
<feature type="non-terminal residue" evidence="2">
    <location>
        <position position="1"/>
    </location>
</feature>
<protein>
    <submittedName>
        <fullName evidence="2">Uncharacterized protein</fullName>
    </submittedName>
</protein>
<gene>
    <name evidence="2" type="ORF">NHX12_034488</name>
</gene>
<feature type="non-terminal residue" evidence="2">
    <location>
        <position position="99"/>
    </location>
</feature>
<sequence length="99" mass="10764">DAGGAKGTARTAPARRKQQRQERQGAGLHPTWGFTPHGASPHMTGQALTGKGKRRKHKNAERHVSPPSPPGPFDRHVSPPSPPGPFDRRRSSGRKRPEN</sequence>
<reference evidence="2" key="1">
    <citation type="submission" date="2022-07" db="EMBL/GenBank/DDBJ databases">
        <title>Chromosome-level genome of Muraenolepis orangiensis.</title>
        <authorList>
            <person name="Kim J."/>
        </authorList>
    </citation>
    <scope>NUCLEOTIDE SEQUENCE</scope>
    <source>
        <strain evidence="2">KU_S4_2022</strain>
        <tissue evidence="2">Muscle</tissue>
    </source>
</reference>
<name>A0A9Q0D745_9TELE</name>
<evidence type="ECO:0000256" key="1">
    <source>
        <dbReference type="SAM" id="MobiDB-lite"/>
    </source>
</evidence>
<dbReference type="Proteomes" id="UP001148018">
    <property type="component" value="Unassembled WGS sequence"/>
</dbReference>
<accession>A0A9Q0D745</accession>
<evidence type="ECO:0000313" key="3">
    <source>
        <dbReference type="Proteomes" id="UP001148018"/>
    </source>
</evidence>